<dbReference type="InterPro" id="IPR036427">
    <property type="entry name" value="Bromodomain-like_sf"/>
</dbReference>
<dbReference type="InterPro" id="IPR050935">
    <property type="entry name" value="Bromo_chromatin_reader"/>
</dbReference>
<evidence type="ECO:0000313" key="7">
    <source>
        <dbReference type="Proteomes" id="UP000664132"/>
    </source>
</evidence>
<feature type="compositionally biased region" description="Polar residues" evidence="3">
    <location>
        <begin position="31"/>
        <end position="45"/>
    </location>
</feature>
<feature type="compositionally biased region" description="Low complexity" evidence="3">
    <location>
        <begin position="131"/>
        <end position="142"/>
    </location>
</feature>
<dbReference type="InterPro" id="IPR001487">
    <property type="entry name" value="Bromodomain"/>
</dbReference>
<feature type="region of interest" description="Disordered" evidence="3">
    <location>
        <begin position="790"/>
        <end position="867"/>
    </location>
</feature>
<dbReference type="PRINTS" id="PR00503">
    <property type="entry name" value="BROMODOMAIN"/>
</dbReference>
<gene>
    <name evidence="6" type="ORF">IFR04_005520</name>
</gene>
<dbReference type="CDD" id="cd05499">
    <property type="entry name" value="Bromo_BDF1_2_II"/>
    <property type="match status" value="1"/>
</dbReference>
<feature type="region of interest" description="Disordered" evidence="3">
    <location>
        <begin position="600"/>
        <end position="632"/>
    </location>
</feature>
<feature type="domain" description="NET" evidence="5">
    <location>
        <begin position="709"/>
        <end position="791"/>
    </location>
</feature>
<dbReference type="SMART" id="SM00297">
    <property type="entry name" value="BROMO"/>
    <property type="match status" value="2"/>
</dbReference>
<dbReference type="Pfam" id="PF17035">
    <property type="entry name" value="BET"/>
    <property type="match status" value="1"/>
</dbReference>
<accession>A0A8H7TLA8</accession>
<organism evidence="6 7">
    <name type="scientific">Cadophora malorum</name>
    <dbReference type="NCBI Taxonomy" id="108018"/>
    <lineage>
        <taxon>Eukaryota</taxon>
        <taxon>Fungi</taxon>
        <taxon>Dikarya</taxon>
        <taxon>Ascomycota</taxon>
        <taxon>Pezizomycotina</taxon>
        <taxon>Leotiomycetes</taxon>
        <taxon>Helotiales</taxon>
        <taxon>Ploettnerulaceae</taxon>
        <taxon>Cadophora</taxon>
    </lineage>
</organism>
<sequence length="867" mass="94143">MNDAPAELPLNESVTSPLPADNAAAMDKTEVNGSSNVDAFSSNQAIAEPISHAVESQPTEASSISAQELSFSNTTTDEPLPASTSTDLAQDLSTQPASADSAIDAAIEDVSAATTVPLVIEAQESDLRHTSPPAAEQSAQPADLDLDLDSTQLPTPQPEKDADVSGVSAEVADLTFSQNEAAPENPVDLATNSPLPSKDDAEPATQPEQVTPPQAPQEVEGIERDGTPQPPTSAKIAREREDDDEIEPSAKRTKTETEPTTSDMAAPTQNGAMEGVEFQSAGTPITPFQLKELLKIVKAAARSTSGKNFRAPVAELWPGFAEPYAEKIAKEVDLKTMEKTLSKGGYSSMDVFKGDVQLIYDNAVTFNGPDHTISKAALEVRDVILNKINNIPPEPVPAPKRDKKAKKSTPVPDAPRTAAPRRQSKGSHPAPTHVAPAAQTFAVDPVTNTPLIRRDSTKGDGGRPKREIHPPKSKDLVYPTTRPKNKKLATELKFCEEVLNEVMKNKYWSMNHPFLIPVDPVALGIPNYFAIIKKPMDLGTMSSKLKGGQYSSASDFEKDMRLILSNCYKFNPAGNPIHEIGKQFETLFNEEWDKKDSYLAEHSPPVASPSLPESEDDEDDEEEEEVQNHKNSSLSAAKELLLEHQQKLIALMSAKNKDEFVISMQQELVQTVQKRVSEEEEASKKKVKKTKPVKAPKKVAPPPKKAGAPKKAATRPKYMGTLEKETISAGLMNLPDDVSMQVLEDIKRERPGLDAEDDGTLELDIDSISQGLLWKIHGLIMKHAPEVEDAIRKTIQGRESPKTTAKPPPKKKNKPMSSVDQEHHIKVLEQKLGTYRGQSSGSHSQEPVLPTVEDESSGDESSGSEEE</sequence>
<feature type="compositionally biased region" description="Acidic residues" evidence="3">
    <location>
        <begin position="613"/>
        <end position="625"/>
    </location>
</feature>
<dbReference type="PANTHER" id="PTHR22880">
    <property type="entry name" value="FALZ-RELATED BROMODOMAIN-CONTAINING PROTEINS"/>
    <property type="match status" value="1"/>
</dbReference>
<evidence type="ECO:0000256" key="2">
    <source>
        <dbReference type="PROSITE-ProRule" id="PRU00035"/>
    </source>
</evidence>
<dbReference type="GO" id="GO:0000785">
    <property type="term" value="C:chromatin"/>
    <property type="evidence" value="ECO:0007669"/>
    <property type="project" value="TreeGrafter"/>
</dbReference>
<feature type="region of interest" description="Disordered" evidence="3">
    <location>
        <begin position="675"/>
        <end position="718"/>
    </location>
</feature>
<dbReference type="GO" id="GO:0006355">
    <property type="term" value="P:regulation of DNA-templated transcription"/>
    <property type="evidence" value="ECO:0007669"/>
    <property type="project" value="TreeGrafter"/>
</dbReference>
<feature type="region of interest" description="Disordered" evidence="3">
    <location>
        <begin position="1"/>
        <end position="100"/>
    </location>
</feature>
<dbReference type="Gene3D" id="1.20.1270.220">
    <property type="match status" value="1"/>
</dbReference>
<feature type="domain" description="Bromo" evidence="4">
    <location>
        <begin position="506"/>
        <end position="578"/>
    </location>
</feature>
<dbReference type="Pfam" id="PF00439">
    <property type="entry name" value="Bromodomain"/>
    <property type="match status" value="2"/>
</dbReference>
<dbReference type="PROSITE" id="PS00633">
    <property type="entry name" value="BROMODOMAIN_1"/>
    <property type="match status" value="1"/>
</dbReference>
<dbReference type="GO" id="GO:0006338">
    <property type="term" value="P:chromatin remodeling"/>
    <property type="evidence" value="ECO:0007669"/>
    <property type="project" value="TreeGrafter"/>
</dbReference>
<dbReference type="OrthoDB" id="784962at2759"/>
<evidence type="ECO:0000256" key="1">
    <source>
        <dbReference type="ARBA" id="ARBA00023117"/>
    </source>
</evidence>
<dbReference type="InterPro" id="IPR038336">
    <property type="entry name" value="NET_sf"/>
</dbReference>
<dbReference type="AlphaFoldDB" id="A0A8H7TLA8"/>
<name>A0A8H7TLA8_9HELO</name>
<feature type="compositionally biased region" description="Polar residues" evidence="3">
    <location>
        <begin position="54"/>
        <end position="96"/>
    </location>
</feature>
<evidence type="ECO:0000313" key="6">
    <source>
        <dbReference type="EMBL" id="KAG4421337.1"/>
    </source>
</evidence>
<feature type="compositionally biased region" description="Polar residues" evidence="3">
    <location>
        <begin position="258"/>
        <end position="268"/>
    </location>
</feature>
<dbReference type="PROSITE" id="PS51525">
    <property type="entry name" value="NET"/>
    <property type="match status" value="1"/>
</dbReference>
<keyword evidence="1 2" id="KW-0103">Bromodomain</keyword>
<dbReference type="CDD" id="cd04369">
    <property type="entry name" value="Bromodomain"/>
    <property type="match status" value="1"/>
</dbReference>
<evidence type="ECO:0008006" key="8">
    <source>
        <dbReference type="Google" id="ProtNLM"/>
    </source>
</evidence>
<comment type="caution">
    <text evidence="6">The sequence shown here is derived from an EMBL/GenBank/DDBJ whole genome shotgun (WGS) entry which is preliminary data.</text>
</comment>
<proteinExistence type="predicted"/>
<feature type="compositionally biased region" description="Low complexity" evidence="3">
    <location>
        <begin position="705"/>
        <end position="717"/>
    </location>
</feature>
<dbReference type="Proteomes" id="UP000664132">
    <property type="component" value="Unassembled WGS sequence"/>
</dbReference>
<keyword evidence="7" id="KW-1185">Reference proteome</keyword>
<dbReference type="InterPro" id="IPR027353">
    <property type="entry name" value="NET_dom"/>
</dbReference>
<evidence type="ECO:0000259" key="4">
    <source>
        <dbReference type="PROSITE" id="PS50014"/>
    </source>
</evidence>
<evidence type="ECO:0000259" key="5">
    <source>
        <dbReference type="PROSITE" id="PS51525"/>
    </source>
</evidence>
<reference evidence="6" key="1">
    <citation type="submission" date="2021-02" db="EMBL/GenBank/DDBJ databases">
        <title>Genome sequence Cadophora malorum strain M34.</title>
        <authorList>
            <person name="Stefanovic E."/>
            <person name="Vu D."/>
            <person name="Scully C."/>
            <person name="Dijksterhuis J."/>
            <person name="Roader J."/>
            <person name="Houbraken J."/>
        </authorList>
    </citation>
    <scope>NUCLEOTIDE SEQUENCE</scope>
    <source>
        <strain evidence="6">M34</strain>
    </source>
</reference>
<feature type="compositionally biased region" description="Basic and acidic residues" evidence="3">
    <location>
        <begin position="820"/>
        <end position="829"/>
    </location>
</feature>
<evidence type="ECO:0000256" key="3">
    <source>
        <dbReference type="SAM" id="MobiDB-lite"/>
    </source>
</evidence>
<feature type="compositionally biased region" description="Basic and acidic residues" evidence="3">
    <location>
        <begin position="248"/>
        <end position="257"/>
    </location>
</feature>
<feature type="compositionally biased region" description="Acidic residues" evidence="3">
    <location>
        <begin position="852"/>
        <end position="867"/>
    </location>
</feature>
<feature type="compositionally biased region" description="Polar residues" evidence="3">
    <location>
        <begin position="836"/>
        <end position="845"/>
    </location>
</feature>
<feature type="compositionally biased region" description="Basic residues" evidence="3">
    <location>
        <begin position="685"/>
        <end position="697"/>
    </location>
</feature>
<dbReference type="SUPFAM" id="SSF47370">
    <property type="entry name" value="Bromodomain"/>
    <property type="match status" value="2"/>
</dbReference>
<feature type="compositionally biased region" description="Basic and acidic residues" evidence="3">
    <location>
        <begin position="452"/>
        <end position="475"/>
    </location>
</feature>
<dbReference type="PROSITE" id="PS50014">
    <property type="entry name" value="BROMODOMAIN_2"/>
    <property type="match status" value="2"/>
</dbReference>
<dbReference type="Gene3D" id="1.20.920.10">
    <property type="entry name" value="Bromodomain-like"/>
    <property type="match status" value="2"/>
</dbReference>
<feature type="region of interest" description="Disordered" evidence="3">
    <location>
        <begin position="123"/>
        <end position="268"/>
    </location>
</feature>
<dbReference type="GO" id="GO:0005634">
    <property type="term" value="C:nucleus"/>
    <property type="evidence" value="ECO:0007669"/>
    <property type="project" value="TreeGrafter"/>
</dbReference>
<dbReference type="PANTHER" id="PTHR22880:SF225">
    <property type="entry name" value="BROMODOMAIN-CONTAINING PROTEIN BET-1-RELATED"/>
    <property type="match status" value="1"/>
</dbReference>
<protein>
    <recommendedName>
        <fullName evidence="8">Bromodomain-containing protein</fullName>
    </recommendedName>
</protein>
<feature type="domain" description="Bromo" evidence="4">
    <location>
        <begin position="301"/>
        <end position="374"/>
    </location>
</feature>
<dbReference type="InterPro" id="IPR018359">
    <property type="entry name" value="Bromodomain_CS"/>
</dbReference>
<feature type="region of interest" description="Disordered" evidence="3">
    <location>
        <begin position="389"/>
        <end position="482"/>
    </location>
</feature>
<dbReference type="EMBL" id="JAFJYH010000067">
    <property type="protein sequence ID" value="KAG4421337.1"/>
    <property type="molecule type" value="Genomic_DNA"/>
</dbReference>